<dbReference type="AlphaFoldDB" id="A0A7S1S6K5"/>
<protein>
    <submittedName>
        <fullName evidence="1">Uncharacterized protein</fullName>
    </submittedName>
</protein>
<evidence type="ECO:0000313" key="1">
    <source>
        <dbReference type="EMBL" id="CAD9184314.1"/>
    </source>
</evidence>
<organism evidence="1">
    <name type="scientific">Alexandrium catenella</name>
    <name type="common">Red tide dinoflagellate</name>
    <name type="synonym">Gonyaulax catenella</name>
    <dbReference type="NCBI Taxonomy" id="2925"/>
    <lineage>
        <taxon>Eukaryota</taxon>
        <taxon>Sar</taxon>
        <taxon>Alveolata</taxon>
        <taxon>Dinophyceae</taxon>
        <taxon>Gonyaulacales</taxon>
        <taxon>Pyrocystaceae</taxon>
        <taxon>Alexandrium</taxon>
    </lineage>
</organism>
<name>A0A7S1S6K5_ALECA</name>
<gene>
    <name evidence="1" type="ORF">ACAT0790_LOCUS61086</name>
</gene>
<sequence>MLGHPWPACPRPAVLAPTSTVLRHGHFRRHWGHGIDSFVVSEADGGDDEFGLLLADAKQRVTFHIFALKMVVARVVACDHPNFTGGLWLNSREEVEDPHSLKSKGRRCVASPMS</sequence>
<reference evidence="1" key="1">
    <citation type="submission" date="2021-01" db="EMBL/GenBank/DDBJ databases">
        <authorList>
            <person name="Corre E."/>
            <person name="Pelletier E."/>
            <person name="Niang G."/>
            <person name="Scheremetjew M."/>
            <person name="Finn R."/>
            <person name="Kale V."/>
            <person name="Holt S."/>
            <person name="Cochrane G."/>
            <person name="Meng A."/>
            <person name="Brown T."/>
            <person name="Cohen L."/>
        </authorList>
    </citation>
    <scope>NUCLEOTIDE SEQUENCE</scope>
    <source>
        <strain evidence="1">OF101</strain>
    </source>
</reference>
<proteinExistence type="predicted"/>
<dbReference type="EMBL" id="HBGE01102490">
    <property type="protein sequence ID" value="CAD9184314.1"/>
    <property type="molecule type" value="Transcribed_RNA"/>
</dbReference>
<accession>A0A7S1S6K5</accession>